<dbReference type="GO" id="GO:0004252">
    <property type="term" value="F:serine-type endopeptidase activity"/>
    <property type="evidence" value="ECO:0007669"/>
    <property type="project" value="InterPro"/>
</dbReference>
<dbReference type="InterPro" id="IPR017309">
    <property type="entry name" value="Pept_S8A_subtilisin_proteobac"/>
</dbReference>
<evidence type="ECO:0000259" key="6">
    <source>
        <dbReference type="Pfam" id="PF00082"/>
    </source>
</evidence>
<sequence length="963" mass="102054">MRDLPLYISLYLLILLTSCTGQTGEESSSSNAGLRYTISGTITGLNGSLRLQTNNVTLTTRNNGSFSFQGNFIDGSNYNITVALQPTGQLCSVNNAIGSINSANVSNITITCIDYTFSISGNISSTVLTVVDSDINDPGSQTNISNNTAASAQIINNLSTVHGFASLNGTNRTGDRFAQAGDPSDYYQLNLQQAQTITLQAVDFSGTETLQGDLDLFLMDANSNIVAQDTAGTEFKSITVPSDNFYYILVAAASGSSKYTLRLNSANTAGLSSPQSADFVPGELMIKFRQNLSINNFSNANTHLTLSHHNRSRASLAQMDTANTSLKLFSHHNNTNNSTPEFLHELKSLNFTSYEKIITLREIKRLNSQTDIEYAEPNYIYHALRVPNDDFYNRQWNYPAINLPQAWDITTGTPPSGNVIVAIVDTGVFLNHSDLTGKLTPGYDFISNITNANDGDGRDSNPDDPGDNTQAGKSSWHGTHVAGIVAANTNNRTGVAGVSWGAKIMPLRVLGTQGGNSSDIIEAIRYASGLSNRSNRLPAQKADIINLSLGGPGFSQSMQNTFNAARAAGVIVIAAAGNDNSSTLFYPASYDGVTSVSATDFLNEKAPYSNFGSRIDIAAPGGNQRVDLNNDSNGDGILSTLVNETSASRSSAFVFYQGTSMASPHVAGVAALMRAVYPTLTPDEFDNALRNGKLTNEAGDAGRDDIYGYGVIDALKAVQEAQRLSNGGTPPTTPAIIVATPSSLVLNLQNTAQLNISNQSSTPASITGFSDNASWLTVTENTVDANKLGSYNITINRNGLNNAIYNGTITFNLSTGEVLSVQVSMLVGNISTNGDIGLVYLLLIDSASGNVINSISPASLGNGNYSYIFNSVPNGSYQIIGGSDIDNDQLICQPGENCGGFPVVSALQDIPVSGADVTRIDFNIDIVSSVTSVSIPSQNKATSNKTVNNTPLKQPAKPPANNN</sequence>
<dbReference type="PIRSF" id="PIRSF037893">
    <property type="entry name" value="Subtilisin_rel_Maqu_2796"/>
    <property type="match status" value="1"/>
</dbReference>
<keyword evidence="3" id="KW-0378">Hydrolase</keyword>
<feature type="domain" description="Peptidase S8/S53" evidence="6">
    <location>
        <begin position="418"/>
        <end position="710"/>
    </location>
</feature>
<evidence type="ECO:0000256" key="2">
    <source>
        <dbReference type="ARBA" id="ARBA00022670"/>
    </source>
</evidence>
<evidence type="ECO:0000256" key="4">
    <source>
        <dbReference type="ARBA" id="ARBA00022825"/>
    </source>
</evidence>
<dbReference type="Gene3D" id="2.60.120.380">
    <property type="match status" value="1"/>
</dbReference>
<dbReference type="InterPro" id="IPR050131">
    <property type="entry name" value="Peptidase_S8_subtilisin-like"/>
</dbReference>
<evidence type="ECO:0000256" key="5">
    <source>
        <dbReference type="SAM" id="MobiDB-lite"/>
    </source>
</evidence>
<dbReference type="InterPro" id="IPR036852">
    <property type="entry name" value="Peptidase_S8/S53_dom_sf"/>
</dbReference>
<dbReference type="EMBL" id="UOFI01000151">
    <property type="protein sequence ID" value="VAW69305.1"/>
    <property type="molecule type" value="Genomic_DNA"/>
</dbReference>
<keyword evidence="2" id="KW-0645">Protease</keyword>
<dbReference type="GO" id="GO:0006508">
    <property type="term" value="P:proteolysis"/>
    <property type="evidence" value="ECO:0007669"/>
    <property type="project" value="UniProtKB-KW"/>
</dbReference>
<organism evidence="7">
    <name type="scientific">hydrothermal vent metagenome</name>
    <dbReference type="NCBI Taxonomy" id="652676"/>
    <lineage>
        <taxon>unclassified sequences</taxon>
        <taxon>metagenomes</taxon>
        <taxon>ecological metagenomes</taxon>
    </lineage>
</organism>
<dbReference type="InterPro" id="IPR022398">
    <property type="entry name" value="Peptidase_S8_His-AS"/>
</dbReference>
<evidence type="ECO:0000256" key="1">
    <source>
        <dbReference type="ARBA" id="ARBA00011073"/>
    </source>
</evidence>
<keyword evidence="4" id="KW-0720">Serine protease</keyword>
<dbReference type="InterPro" id="IPR000209">
    <property type="entry name" value="Peptidase_S8/S53_dom"/>
</dbReference>
<dbReference type="InterPro" id="IPR034176">
    <property type="entry name" value="Peptidases_S8_13"/>
</dbReference>
<dbReference type="InterPro" id="IPR023827">
    <property type="entry name" value="Peptidase_S8_Asp-AS"/>
</dbReference>
<proteinExistence type="inferred from homology"/>
<dbReference type="PROSITE" id="PS51892">
    <property type="entry name" value="SUBTILASE"/>
    <property type="match status" value="1"/>
</dbReference>
<dbReference type="PANTHER" id="PTHR43806:SF11">
    <property type="entry name" value="CEREVISIN-RELATED"/>
    <property type="match status" value="1"/>
</dbReference>
<dbReference type="InterPro" id="IPR023828">
    <property type="entry name" value="Peptidase_S8_Ser-AS"/>
</dbReference>
<feature type="region of interest" description="Disordered" evidence="5">
    <location>
        <begin position="938"/>
        <end position="963"/>
    </location>
</feature>
<dbReference type="Pfam" id="PF00082">
    <property type="entry name" value="Peptidase_S8"/>
    <property type="match status" value="1"/>
</dbReference>
<feature type="region of interest" description="Disordered" evidence="5">
    <location>
        <begin position="450"/>
        <end position="475"/>
    </location>
</feature>
<dbReference type="PANTHER" id="PTHR43806">
    <property type="entry name" value="PEPTIDASE S8"/>
    <property type="match status" value="1"/>
</dbReference>
<evidence type="ECO:0000256" key="3">
    <source>
        <dbReference type="ARBA" id="ARBA00022801"/>
    </source>
</evidence>
<dbReference type="Gene3D" id="3.40.50.200">
    <property type="entry name" value="Peptidase S8/S53 domain"/>
    <property type="match status" value="1"/>
</dbReference>
<dbReference type="PROSITE" id="PS00136">
    <property type="entry name" value="SUBTILASE_ASP"/>
    <property type="match status" value="1"/>
</dbReference>
<dbReference type="PROSITE" id="PS51257">
    <property type="entry name" value="PROKAR_LIPOPROTEIN"/>
    <property type="match status" value="1"/>
</dbReference>
<dbReference type="PROSITE" id="PS00138">
    <property type="entry name" value="SUBTILASE_SER"/>
    <property type="match status" value="1"/>
</dbReference>
<dbReference type="PRINTS" id="PR00723">
    <property type="entry name" value="SUBTILISIN"/>
</dbReference>
<reference evidence="7" key="1">
    <citation type="submission" date="2018-06" db="EMBL/GenBank/DDBJ databases">
        <authorList>
            <person name="Zhirakovskaya E."/>
        </authorList>
    </citation>
    <scope>NUCLEOTIDE SEQUENCE</scope>
</reference>
<dbReference type="AlphaFoldDB" id="A0A3B0XLD6"/>
<dbReference type="SUPFAM" id="SSF89260">
    <property type="entry name" value="Collagen-binding domain"/>
    <property type="match status" value="1"/>
</dbReference>
<name>A0A3B0XLD6_9ZZZZ</name>
<gene>
    <name evidence="7" type="ORF">MNBD_GAMMA09-1638</name>
</gene>
<dbReference type="InterPro" id="IPR015500">
    <property type="entry name" value="Peptidase_S8_subtilisin-rel"/>
</dbReference>
<accession>A0A3B0XLD6</accession>
<dbReference type="SUPFAM" id="SSF52743">
    <property type="entry name" value="Subtilisin-like"/>
    <property type="match status" value="1"/>
</dbReference>
<feature type="compositionally biased region" description="Polar residues" evidence="5">
    <location>
        <begin position="938"/>
        <end position="952"/>
    </location>
</feature>
<dbReference type="PROSITE" id="PS00137">
    <property type="entry name" value="SUBTILASE_HIS"/>
    <property type="match status" value="1"/>
</dbReference>
<evidence type="ECO:0000313" key="7">
    <source>
        <dbReference type="EMBL" id="VAW69305.1"/>
    </source>
</evidence>
<protein>
    <recommendedName>
        <fullName evidence="6">Peptidase S8/S53 domain-containing protein</fullName>
    </recommendedName>
</protein>
<dbReference type="CDD" id="cd07496">
    <property type="entry name" value="Peptidases_S8_13"/>
    <property type="match status" value="1"/>
</dbReference>
<comment type="similarity">
    <text evidence="1">Belongs to the peptidase S8 family.</text>
</comment>